<dbReference type="PROSITE" id="PS50404">
    <property type="entry name" value="GST_NTER"/>
    <property type="match status" value="1"/>
</dbReference>
<dbReference type="InterPro" id="IPR036282">
    <property type="entry name" value="Glutathione-S-Trfase_C_sf"/>
</dbReference>
<protein>
    <submittedName>
        <fullName evidence="4">Glutathione S-transferase family protein</fullName>
    </submittedName>
</protein>
<dbReference type="Pfam" id="PF00043">
    <property type="entry name" value="GST_C"/>
    <property type="match status" value="1"/>
</dbReference>
<dbReference type="PANTHER" id="PTHR43969">
    <property type="entry name" value="GLUTATHIONE S TRANSFERASE D10, ISOFORM A-RELATED"/>
    <property type="match status" value="1"/>
</dbReference>
<evidence type="ECO:0000313" key="5">
    <source>
        <dbReference type="Proteomes" id="UP000273982"/>
    </source>
</evidence>
<evidence type="ECO:0000259" key="3">
    <source>
        <dbReference type="PROSITE" id="PS50405"/>
    </source>
</evidence>
<dbReference type="InterPro" id="IPR040079">
    <property type="entry name" value="Glutathione_S-Trfase"/>
</dbReference>
<dbReference type="Proteomes" id="UP000273982">
    <property type="component" value="Chromosome"/>
</dbReference>
<dbReference type="PANTHER" id="PTHR43969:SF9">
    <property type="entry name" value="GLUTATHIONE S TRANSFERASE D10, ISOFORM A-RELATED"/>
    <property type="match status" value="1"/>
</dbReference>
<dbReference type="PROSITE" id="PS50405">
    <property type="entry name" value="GST_CTER"/>
    <property type="match status" value="1"/>
</dbReference>
<reference evidence="4 5" key="1">
    <citation type="submission" date="2018-11" db="EMBL/GenBank/DDBJ databases">
        <title>Genome squencing of methanotrophic bacteria isolated from alkaline groundwater in Korea.</title>
        <authorList>
            <person name="Nguyen L.N."/>
        </authorList>
    </citation>
    <scope>NUCLEOTIDE SEQUENCE [LARGE SCALE GENOMIC DNA]</scope>
    <source>
        <strain evidence="4 5">GW6</strain>
    </source>
</reference>
<dbReference type="SFLD" id="SFLDG00358">
    <property type="entry name" value="Main_(cytGST)"/>
    <property type="match status" value="1"/>
</dbReference>
<dbReference type="EMBL" id="CP034086">
    <property type="protein sequence ID" value="AZG76222.1"/>
    <property type="molecule type" value="Genomic_DNA"/>
</dbReference>
<dbReference type="GO" id="GO:0004364">
    <property type="term" value="F:glutathione transferase activity"/>
    <property type="evidence" value="ECO:0007669"/>
    <property type="project" value="TreeGrafter"/>
</dbReference>
<dbReference type="RefSeq" id="WP_124738043.1">
    <property type="nucleotide sequence ID" value="NZ_CP034086.1"/>
</dbReference>
<evidence type="ECO:0000256" key="1">
    <source>
        <dbReference type="ARBA" id="ARBA00011738"/>
    </source>
</evidence>
<organism evidence="4 5">
    <name type="scientific">Methylocystis rosea</name>
    <dbReference type="NCBI Taxonomy" id="173366"/>
    <lineage>
        <taxon>Bacteria</taxon>
        <taxon>Pseudomonadati</taxon>
        <taxon>Pseudomonadota</taxon>
        <taxon>Alphaproteobacteria</taxon>
        <taxon>Hyphomicrobiales</taxon>
        <taxon>Methylocystaceae</taxon>
        <taxon>Methylocystis</taxon>
    </lineage>
</organism>
<gene>
    <name evidence="4" type="ORF">EHO51_05470</name>
</gene>
<dbReference type="InterPro" id="IPR036249">
    <property type="entry name" value="Thioredoxin-like_sf"/>
</dbReference>
<dbReference type="CDD" id="cd00299">
    <property type="entry name" value="GST_C_family"/>
    <property type="match status" value="1"/>
</dbReference>
<dbReference type="InterPro" id="IPR004046">
    <property type="entry name" value="GST_C"/>
</dbReference>
<keyword evidence="4" id="KW-0808">Transferase</keyword>
<accession>A0A3G8M526</accession>
<evidence type="ECO:0000259" key="2">
    <source>
        <dbReference type="PROSITE" id="PS50404"/>
    </source>
</evidence>
<dbReference type="Gene3D" id="1.20.1050.10">
    <property type="match status" value="1"/>
</dbReference>
<evidence type="ECO:0000313" key="4">
    <source>
        <dbReference type="EMBL" id="AZG76222.1"/>
    </source>
</evidence>
<dbReference type="SFLD" id="SFLDS00019">
    <property type="entry name" value="Glutathione_Transferase_(cytos"/>
    <property type="match status" value="1"/>
</dbReference>
<feature type="domain" description="GST N-terminal" evidence="2">
    <location>
        <begin position="1"/>
        <end position="79"/>
    </location>
</feature>
<proteinExistence type="predicted"/>
<dbReference type="Pfam" id="PF13417">
    <property type="entry name" value="GST_N_3"/>
    <property type="match status" value="1"/>
</dbReference>
<dbReference type="InterPro" id="IPR004045">
    <property type="entry name" value="Glutathione_S-Trfase_N"/>
</dbReference>
<dbReference type="CDD" id="cd00570">
    <property type="entry name" value="GST_N_family"/>
    <property type="match status" value="1"/>
</dbReference>
<name>A0A3G8M526_9HYPH</name>
<dbReference type="GO" id="GO:0006749">
    <property type="term" value="P:glutathione metabolic process"/>
    <property type="evidence" value="ECO:0007669"/>
    <property type="project" value="TreeGrafter"/>
</dbReference>
<dbReference type="AlphaFoldDB" id="A0A3G8M526"/>
<comment type="subunit">
    <text evidence="1">Homodimer.</text>
</comment>
<dbReference type="SUPFAM" id="SSF52833">
    <property type="entry name" value="Thioredoxin-like"/>
    <property type="match status" value="1"/>
</dbReference>
<dbReference type="Gene3D" id="3.40.30.10">
    <property type="entry name" value="Glutaredoxin"/>
    <property type="match status" value="1"/>
</dbReference>
<dbReference type="InterPro" id="IPR010987">
    <property type="entry name" value="Glutathione-S-Trfase_C-like"/>
</dbReference>
<feature type="domain" description="GST C-terminal" evidence="3">
    <location>
        <begin position="88"/>
        <end position="216"/>
    </location>
</feature>
<dbReference type="KEGG" id="mros:EHO51_05470"/>
<sequence>MPTLYHHPLCPHSRFVRLVLSEYGIDATLIEERVSDRRPEFLALDPAGRTPVFIDDNGLVAPGANLIAEYIDETYGAERGAQRLLPQEMAERIETRRLVDWFNVKFFDEVTNWLIREKVYKRFAPPGGAPDMDVVRVARANIRHHMRYIGYLTNARNWLAGDRLTYADFAAAAHISCADYLGDAPWDEDEAAKHWYQRIKSRPAFRPLLSYRAPGLTPGRYYAELDF</sequence>
<dbReference type="SUPFAM" id="SSF47616">
    <property type="entry name" value="GST C-terminal domain-like"/>
    <property type="match status" value="1"/>
</dbReference>